<dbReference type="InterPro" id="IPR013128">
    <property type="entry name" value="Peptidase_C1A"/>
</dbReference>
<dbReference type="EMBL" id="CANHGI010000005">
    <property type="protein sequence ID" value="CAI5453088.1"/>
    <property type="molecule type" value="Genomic_DNA"/>
</dbReference>
<dbReference type="GO" id="GO:0008234">
    <property type="term" value="F:cysteine-type peptidase activity"/>
    <property type="evidence" value="ECO:0007669"/>
    <property type="project" value="UniProtKB-KW"/>
</dbReference>
<accession>A0A9P1J137</accession>
<reference evidence="11" key="1">
    <citation type="submission" date="2022-11" db="EMBL/GenBank/DDBJ databases">
        <authorList>
            <person name="Kikuchi T."/>
        </authorList>
    </citation>
    <scope>NUCLEOTIDE SEQUENCE</scope>
    <source>
        <strain evidence="11">PS1010</strain>
    </source>
</reference>
<dbReference type="InterPro" id="IPR025661">
    <property type="entry name" value="Pept_asp_AS"/>
</dbReference>
<dbReference type="Proteomes" id="UP001152747">
    <property type="component" value="Unassembled WGS sequence"/>
</dbReference>
<dbReference type="PROSITE" id="PS00639">
    <property type="entry name" value="THIOL_PROTEASE_HIS"/>
    <property type="match status" value="1"/>
</dbReference>
<dbReference type="PANTHER" id="PTHR12411">
    <property type="entry name" value="CYSTEINE PROTEASE FAMILY C1-RELATED"/>
    <property type="match status" value="1"/>
</dbReference>
<proteinExistence type="inferred from homology"/>
<feature type="transmembrane region" description="Helical" evidence="8">
    <location>
        <begin position="698"/>
        <end position="715"/>
    </location>
</feature>
<keyword evidence="3" id="KW-0378">Hydrolase</keyword>
<organism evidence="11 12">
    <name type="scientific">Caenorhabditis angaria</name>
    <dbReference type="NCBI Taxonomy" id="860376"/>
    <lineage>
        <taxon>Eukaryota</taxon>
        <taxon>Metazoa</taxon>
        <taxon>Ecdysozoa</taxon>
        <taxon>Nematoda</taxon>
        <taxon>Chromadorea</taxon>
        <taxon>Rhabditida</taxon>
        <taxon>Rhabditina</taxon>
        <taxon>Rhabditomorpha</taxon>
        <taxon>Rhabditoidea</taxon>
        <taxon>Rhabditidae</taxon>
        <taxon>Peloderinae</taxon>
        <taxon>Caenorhabditis</taxon>
    </lineage>
</organism>
<evidence type="ECO:0000256" key="1">
    <source>
        <dbReference type="ARBA" id="ARBA00008455"/>
    </source>
</evidence>
<evidence type="ECO:0000313" key="12">
    <source>
        <dbReference type="Proteomes" id="UP001152747"/>
    </source>
</evidence>
<feature type="transmembrane region" description="Helical" evidence="8">
    <location>
        <begin position="623"/>
        <end position="644"/>
    </location>
</feature>
<feature type="transmembrane region" description="Helical" evidence="8">
    <location>
        <begin position="497"/>
        <end position="527"/>
    </location>
</feature>
<comment type="caution">
    <text evidence="11">The sequence shown here is derived from an EMBL/GenBank/DDBJ whole genome shotgun (WGS) entry which is preliminary data.</text>
</comment>
<feature type="transmembrane region" description="Helical" evidence="8">
    <location>
        <begin position="656"/>
        <end position="677"/>
    </location>
</feature>
<keyword evidence="5" id="KW-0865">Zymogen</keyword>
<dbReference type="InterPro" id="IPR039417">
    <property type="entry name" value="Peptidase_C1A_papain-like"/>
</dbReference>
<sequence length="1067" mass="121732">MATACEIEKENSGIFGILRYSPILTLLLHIFAYFLLFYQSSGHLKACRRQYSWYLLAQLCATLLLGSGMSPILRMPIFGYQTMGFLQILNFVNMAWPVVLSIFANLMIMLTLLLLINERCMIIQKYAESLREKYQTKFAIIQKVQYLVYIFIMLSTWSTLTLTQFHGEQEPLKNIKNNQKFGVECPIFFIMDAQSWRVILISTSTILLFFLFILYAILKIKTTFEMFSTCKLRISKKVWRIQKGFLVLKIAHVGVYVVFVMLMSIILYAVSSNFVSYVLLFLITHHGTISILIFIFAHRFVRSFLIQHFNSCMPKTYRIGRVTDVSENLDVSNSQPAVQVFAGIILVKAQYIRLIILNYIFIFILTILVCPILIPPIAGYFSTGLFAILNLNAALPIVLITQSLAILALAIMRLINHQLLSLSLFRISKKYDKPIKITKILFKLCYLSFIIAVLGILPALSLESELRDIHNYAYEKYGTLIVCCPQMFVADYKRWQILLSFVASIFFAASCSVTAIFSMILCLLIMYESRNIVSIQTLAMQKSFSIVILYQAAVYVAFIIVPIGVVSVLFVVEVELHAVLYLIYRFSPVLNLPIYAISIYGLFLNWKMNSLRIHFSRQIVINIIFLFVLTEITAPVIVFPFSGYLVTGLKNFDVCIIATFFNYSMLFIFFIMVSITYTKFEQVLKLRFNANHKLMTRTYALLALLVALASAGSLSRQIESAIEKWDDFKDEFDKEYSESEEQTYMEAFVKNVIHIDNHNREHRLGRKTFEMGLNDLSDLPFAQYRKLNGYRRLFSDRRQSNATTFLTPFNVQVPDEVDWRKDGLVTDVKNQGMCGSCWAFSATGALEGQHARKLGKLVSLSEQNLVDCSTKYGNNGCNGGLMDNAFEYIKDNHGVDTEDSYPYKGRDMKCHFNKKSVGADDKGFTDLPEGDEDKLKIAVATQGPISIAIDAGHRSFQLYKKGVYYDEECSSEELDHGVLLVGYGTDPEHGDYWLVKNSWGNGWGEEGYIRIARNKNNHCGVATKASYPLVSPPEKLLELASSWQQKGKRSFSGGLLKLEEMILKVDT</sequence>
<feature type="domain" description="Cathepsin propeptide inhibitor" evidence="10">
    <location>
        <begin position="725"/>
        <end position="784"/>
    </location>
</feature>
<feature type="transmembrane region" description="Helical" evidence="8">
    <location>
        <begin position="94"/>
        <end position="116"/>
    </location>
</feature>
<feature type="transmembrane region" description="Helical" evidence="8">
    <location>
        <begin position="146"/>
        <end position="165"/>
    </location>
</feature>
<keyword evidence="2" id="KW-0645">Protease</keyword>
<keyword evidence="4" id="KW-0788">Thiol protease</keyword>
<dbReference type="SMART" id="SM00848">
    <property type="entry name" value="Inhibitor_I29"/>
    <property type="match status" value="1"/>
</dbReference>
<feature type="transmembrane region" description="Helical" evidence="8">
    <location>
        <begin position="437"/>
        <end position="460"/>
    </location>
</feature>
<dbReference type="OrthoDB" id="10253408at2759"/>
<evidence type="ECO:0000313" key="11">
    <source>
        <dbReference type="EMBL" id="CAI5453088.1"/>
    </source>
</evidence>
<keyword evidence="8" id="KW-0812">Transmembrane</keyword>
<evidence type="ECO:0000256" key="6">
    <source>
        <dbReference type="ARBA" id="ARBA00023157"/>
    </source>
</evidence>
<dbReference type="Pfam" id="PF00112">
    <property type="entry name" value="Peptidase_C1"/>
    <property type="match status" value="1"/>
</dbReference>
<evidence type="ECO:0000259" key="9">
    <source>
        <dbReference type="SMART" id="SM00645"/>
    </source>
</evidence>
<dbReference type="InterPro" id="IPR013201">
    <property type="entry name" value="Prot_inhib_I29"/>
</dbReference>
<feature type="transmembrane region" description="Helical" evidence="8">
    <location>
        <begin position="548"/>
        <end position="572"/>
    </location>
</feature>
<feature type="transmembrane region" description="Helical" evidence="8">
    <location>
        <begin position="578"/>
        <end position="603"/>
    </location>
</feature>
<dbReference type="PROSITE" id="PS00640">
    <property type="entry name" value="THIOL_PROTEASE_ASN"/>
    <property type="match status" value="1"/>
</dbReference>
<keyword evidence="6" id="KW-1015">Disulfide bond</keyword>
<feature type="transmembrane region" description="Helical" evidence="8">
    <location>
        <begin position="51"/>
        <end position="74"/>
    </location>
</feature>
<dbReference type="InterPro" id="IPR000169">
    <property type="entry name" value="Pept_cys_AS"/>
</dbReference>
<evidence type="ECO:0000256" key="8">
    <source>
        <dbReference type="SAM" id="Phobius"/>
    </source>
</evidence>
<evidence type="ECO:0000259" key="10">
    <source>
        <dbReference type="SMART" id="SM00848"/>
    </source>
</evidence>
<feature type="domain" description="Peptidase C1A papain C-terminal" evidence="9">
    <location>
        <begin position="813"/>
        <end position="1029"/>
    </location>
</feature>
<dbReference type="Gene3D" id="3.90.70.10">
    <property type="entry name" value="Cysteine proteinases"/>
    <property type="match status" value="1"/>
</dbReference>
<comment type="similarity">
    <text evidence="1">Belongs to the peptidase C1 family.</text>
</comment>
<name>A0A9P1J137_9PELO</name>
<evidence type="ECO:0000256" key="7">
    <source>
        <dbReference type="ARBA" id="ARBA00069138"/>
    </source>
</evidence>
<dbReference type="CDD" id="cd02248">
    <property type="entry name" value="Peptidase_C1A"/>
    <property type="match status" value="1"/>
</dbReference>
<dbReference type="Pfam" id="PF08246">
    <property type="entry name" value="Inhibitor_I29"/>
    <property type="match status" value="1"/>
</dbReference>
<feature type="transmembrane region" description="Helical" evidence="8">
    <location>
        <begin position="20"/>
        <end position="39"/>
    </location>
</feature>
<protein>
    <recommendedName>
        <fullName evidence="7">Cathepsin L-like</fullName>
    </recommendedName>
</protein>
<feature type="transmembrane region" description="Helical" evidence="8">
    <location>
        <begin position="246"/>
        <end position="268"/>
    </location>
</feature>
<dbReference type="FunFam" id="3.90.70.10:FF:000006">
    <property type="entry name" value="Cathepsin S"/>
    <property type="match status" value="1"/>
</dbReference>
<dbReference type="AlphaFoldDB" id="A0A9P1J137"/>
<keyword evidence="8" id="KW-1133">Transmembrane helix</keyword>
<dbReference type="SUPFAM" id="SSF54001">
    <property type="entry name" value="Cysteine proteinases"/>
    <property type="match status" value="1"/>
</dbReference>
<feature type="transmembrane region" description="Helical" evidence="8">
    <location>
        <begin position="274"/>
        <end position="297"/>
    </location>
</feature>
<dbReference type="PRINTS" id="PR00705">
    <property type="entry name" value="PAPAIN"/>
</dbReference>
<keyword evidence="8" id="KW-0472">Membrane</keyword>
<feature type="transmembrane region" description="Helical" evidence="8">
    <location>
        <begin position="354"/>
        <end position="374"/>
    </location>
</feature>
<evidence type="ECO:0000256" key="5">
    <source>
        <dbReference type="ARBA" id="ARBA00023145"/>
    </source>
</evidence>
<evidence type="ECO:0000256" key="2">
    <source>
        <dbReference type="ARBA" id="ARBA00022670"/>
    </source>
</evidence>
<dbReference type="InterPro" id="IPR038765">
    <property type="entry name" value="Papain-like_cys_pep_sf"/>
</dbReference>
<dbReference type="GO" id="GO:0006508">
    <property type="term" value="P:proteolysis"/>
    <property type="evidence" value="ECO:0007669"/>
    <property type="project" value="UniProtKB-KW"/>
</dbReference>
<gene>
    <name evidence="11" type="ORF">CAMP_LOCUS15725</name>
</gene>
<evidence type="ECO:0000256" key="4">
    <source>
        <dbReference type="ARBA" id="ARBA00022807"/>
    </source>
</evidence>
<feature type="transmembrane region" description="Helical" evidence="8">
    <location>
        <begin position="198"/>
        <end position="218"/>
    </location>
</feature>
<keyword evidence="12" id="KW-1185">Reference proteome</keyword>
<dbReference type="Pfam" id="PF10318">
    <property type="entry name" value="7TM_GPCR_Srh"/>
    <property type="match status" value="2"/>
</dbReference>
<dbReference type="InterPro" id="IPR000668">
    <property type="entry name" value="Peptidase_C1A_C"/>
</dbReference>
<dbReference type="InterPro" id="IPR019422">
    <property type="entry name" value="7TM_GPCR_serpentine_rcpt_Srh"/>
</dbReference>
<dbReference type="SMART" id="SM00645">
    <property type="entry name" value="Pept_C1"/>
    <property type="match status" value="1"/>
</dbReference>
<evidence type="ECO:0000256" key="3">
    <source>
        <dbReference type="ARBA" id="ARBA00022801"/>
    </source>
</evidence>
<feature type="transmembrane region" description="Helical" evidence="8">
    <location>
        <begin position="394"/>
        <end position="416"/>
    </location>
</feature>
<dbReference type="PROSITE" id="PS00139">
    <property type="entry name" value="THIOL_PROTEASE_CYS"/>
    <property type="match status" value="1"/>
</dbReference>
<dbReference type="InterPro" id="IPR025660">
    <property type="entry name" value="Pept_his_AS"/>
</dbReference>